<comment type="caution">
    <text evidence="3">The sequence shown here is derived from an EMBL/GenBank/DDBJ whole genome shotgun (WGS) entry which is preliminary data.</text>
</comment>
<feature type="domain" description="Stress-response A/B barrel" evidence="2">
    <location>
        <begin position="3"/>
        <end position="96"/>
    </location>
</feature>
<evidence type="ECO:0000313" key="4">
    <source>
        <dbReference type="Proteomes" id="UP001151516"/>
    </source>
</evidence>
<dbReference type="EMBL" id="JANBTX010000102">
    <property type="protein sequence ID" value="KAJ2686572.1"/>
    <property type="molecule type" value="Genomic_DNA"/>
</dbReference>
<sequence>MPFIHIVLLPVRRDIQKKVVDQVVTQLNELGSHIPYVLSSRCGETVTTRGKQYTHALVVELEKGDQLSAYANHPAHLAVLADIKQIISEETIAMDFDSAV</sequence>
<dbReference type="PANTHER" id="PTHR33178">
    <property type="match status" value="1"/>
</dbReference>
<evidence type="ECO:0000259" key="2">
    <source>
        <dbReference type="PROSITE" id="PS51502"/>
    </source>
</evidence>
<evidence type="ECO:0000313" key="3">
    <source>
        <dbReference type="EMBL" id="KAJ2686572.1"/>
    </source>
</evidence>
<proteinExistence type="predicted"/>
<dbReference type="SMART" id="SM00886">
    <property type="entry name" value="Dabb"/>
    <property type="match status" value="1"/>
</dbReference>
<dbReference type="SUPFAM" id="SSF54909">
    <property type="entry name" value="Dimeric alpha+beta barrel"/>
    <property type="match status" value="1"/>
</dbReference>
<dbReference type="PROSITE" id="PS51502">
    <property type="entry name" value="S_R_A_B_BARREL"/>
    <property type="match status" value="1"/>
</dbReference>
<keyword evidence="4" id="KW-1185">Reference proteome</keyword>
<dbReference type="OrthoDB" id="42919at2759"/>
<reference evidence="3" key="1">
    <citation type="submission" date="2022-07" db="EMBL/GenBank/DDBJ databases">
        <title>Phylogenomic reconstructions and comparative analyses of Kickxellomycotina fungi.</title>
        <authorList>
            <person name="Reynolds N.K."/>
            <person name="Stajich J.E."/>
            <person name="Barry K."/>
            <person name="Grigoriev I.V."/>
            <person name="Crous P."/>
            <person name="Smith M.E."/>
        </authorList>
    </citation>
    <scope>NUCLEOTIDE SEQUENCE</scope>
    <source>
        <strain evidence="3">CBS 109367</strain>
    </source>
</reference>
<dbReference type="InterPro" id="IPR044662">
    <property type="entry name" value="HS1/DABB1-like"/>
</dbReference>
<comment type="subunit">
    <text evidence="1">Homodimer.</text>
</comment>
<evidence type="ECO:0000256" key="1">
    <source>
        <dbReference type="ARBA" id="ARBA00011738"/>
    </source>
</evidence>
<dbReference type="Gene3D" id="3.30.70.100">
    <property type="match status" value="1"/>
</dbReference>
<dbReference type="InterPro" id="IPR011008">
    <property type="entry name" value="Dimeric_a/b-barrel"/>
</dbReference>
<protein>
    <recommendedName>
        <fullName evidence="2">Stress-response A/B barrel domain-containing protein</fullName>
    </recommendedName>
</protein>
<name>A0A9W8GDR3_9FUNG</name>
<dbReference type="Pfam" id="PF07876">
    <property type="entry name" value="Dabb"/>
    <property type="match status" value="1"/>
</dbReference>
<accession>A0A9W8GDR3</accession>
<dbReference type="Proteomes" id="UP001151516">
    <property type="component" value="Unassembled WGS sequence"/>
</dbReference>
<organism evidence="3 4">
    <name type="scientific">Coemansia spiralis</name>
    <dbReference type="NCBI Taxonomy" id="417178"/>
    <lineage>
        <taxon>Eukaryota</taxon>
        <taxon>Fungi</taxon>
        <taxon>Fungi incertae sedis</taxon>
        <taxon>Zoopagomycota</taxon>
        <taxon>Kickxellomycotina</taxon>
        <taxon>Kickxellomycetes</taxon>
        <taxon>Kickxellales</taxon>
        <taxon>Kickxellaceae</taxon>
        <taxon>Coemansia</taxon>
    </lineage>
</organism>
<dbReference type="InterPro" id="IPR013097">
    <property type="entry name" value="Dabb"/>
</dbReference>
<gene>
    <name evidence="3" type="ORF">IWW39_003546</name>
</gene>
<dbReference type="AlphaFoldDB" id="A0A9W8GDR3"/>
<dbReference type="PANTHER" id="PTHR33178:SF10">
    <property type="entry name" value="STRESS-RESPONSE A_B BARREL DOMAIN-CONTAINING PROTEIN"/>
    <property type="match status" value="1"/>
</dbReference>